<evidence type="ECO:0000313" key="1">
    <source>
        <dbReference type="EMBL" id="HIS82597.1"/>
    </source>
</evidence>
<comment type="caution">
    <text evidence="1">The sequence shown here is derived from an EMBL/GenBank/DDBJ whole genome shotgun (WGS) entry which is preliminary data.</text>
</comment>
<sequence length="112" mass="13157">MDNISFSGKIKFVNPESYKNFISYRNEINNLKHNCGNKKFTHLIQHDKNFFVITTKYSHALKRDFVGENSTSYILPCPTPELIKRLIKEHILYIKNWKSEIDQAPALSIKKL</sequence>
<dbReference type="Proteomes" id="UP000824139">
    <property type="component" value="Unassembled WGS sequence"/>
</dbReference>
<reference evidence="1" key="2">
    <citation type="journal article" date="2021" name="PeerJ">
        <title>Extensive microbial diversity within the chicken gut microbiome revealed by metagenomics and culture.</title>
        <authorList>
            <person name="Gilroy R."/>
            <person name="Ravi A."/>
            <person name="Getino M."/>
            <person name="Pursley I."/>
            <person name="Horton D.L."/>
            <person name="Alikhan N.F."/>
            <person name="Baker D."/>
            <person name="Gharbi K."/>
            <person name="Hall N."/>
            <person name="Watson M."/>
            <person name="Adriaenssens E.M."/>
            <person name="Foster-Nyarko E."/>
            <person name="Jarju S."/>
            <person name="Secka A."/>
            <person name="Antonio M."/>
            <person name="Oren A."/>
            <person name="Chaudhuri R.R."/>
            <person name="La Ragione R."/>
            <person name="Hildebrand F."/>
            <person name="Pallen M.J."/>
        </authorList>
    </citation>
    <scope>NUCLEOTIDE SEQUENCE</scope>
    <source>
        <strain evidence="1">CHK152-2994</strain>
    </source>
</reference>
<accession>A0A9D1K3C4</accession>
<reference evidence="1" key="1">
    <citation type="submission" date="2020-10" db="EMBL/GenBank/DDBJ databases">
        <authorList>
            <person name="Gilroy R."/>
        </authorList>
    </citation>
    <scope>NUCLEOTIDE SEQUENCE</scope>
    <source>
        <strain evidence="1">CHK152-2994</strain>
    </source>
</reference>
<organism evidence="1 2">
    <name type="scientific">Candidatus Scatenecus faecavium</name>
    <dbReference type="NCBI Taxonomy" id="2840915"/>
    <lineage>
        <taxon>Bacteria</taxon>
        <taxon>Candidatus Scatenecus</taxon>
    </lineage>
</organism>
<gene>
    <name evidence="1" type="ORF">IAD41_03195</name>
</gene>
<name>A0A9D1K3C4_9BACT</name>
<protein>
    <submittedName>
        <fullName evidence="1">Uncharacterized protein</fullName>
    </submittedName>
</protein>
<dbReference type="AlphaFoldDB" id="A0A9D1K3C4"/>
<dbReference type="EMBL" id="DVJO01000068">
    <property type="protein sequence ID" value="HIS82597.1"/>
    <property type="molecule type" value="Genomic_DNA"/>
</dbReference>
<proteinExistence type="predicted"/>
<evidence type="ECO:0000313" key="2">
    <source>
        <dbReference type="Proteomes" id="UP000824139"/>
    </source>
</evidence>